<evidence type="ECO:0000313" key="2">
    <source>
        <dbReference type="EMBL" id="SHF08548.1"/>
    </source>
</evidence>
<dbReference type="PROSITE" id="PS51186">
    <property type="entry name" value="GNAT"/>
    <property type="match status" value="1"/>
</dbReference>
<dbReference type="GO" id="GO:0005737">
    <property type="term" value="C:cytoplasm"/>
    <property type="evidence" value="ECO:0007669"/>
    <property type="project" value="TreeGrafter"/>
</dbReference>
<dbReference type="Pfam" id="PF13302">
    <property type="entry name" value="Acetyltransf_3"/>
    <property type="match status" value="1"/>
</dbReference>
<feature type="domain" description="N-acetyltransferase" evidence="1">
    <location>
        <begin position="10"/>
        <end position="176"/>
    </location>
</feature>
<proteinExistence type="predicted"/>
<dbReference type="InterPro" id="IPR000182">
    <property type="entry name" value="GNAT_dom"/>
</dbReference>
<dbReference type="InterPro" id="IPR051908">
    <property type="entry name" value="Ribosomal_N-acetyltransferase"/>
</dbReference>
<dbReference type="AlphaFoldDB" id="A0A1M4YS80"/>
<dbReference type="OrthoDB" id="9814648at2"/>
<sequence length="187" mass="21183">MTSIWTGSKVRLRGIEPEDWATFQRMDEHSADLRSVDMLYPPRSAAGYRKWAADQSTHEPTGDDFQLAVESLADGVLVGAMSTLDTDRRAGRFSYGVGICRDHQGRGYAKDAAVVLLTYMFGERRYHKCEVGILAFNEASIALHRSLGFQVEGRLRDHEFYAGRHRDMVLMGMTVDEFADRYPFHAL</sequence>
<accession>A0A1M4YS80</accession>
<keyword evidence="3" id="KW-1185">Reference proteome</keyword>
<dbReference type="STRING" id="2017.SAMN05444320_102461"/>
<dbReference type="Proteomes" id="UP000184501">
    <property type="component" value="Unassembled WGS sequence"/>
</dbReference>
<reference evidence="2 3" key="1">
    <citation type="submission" date="2016-11" db="EMBL/GenBank/DDBJ databases">
        <authorList>
            <person name="Jaros S."/>
            <person name="Januszkiewicz K."/>
            <person name="Wedrychowicz H."/>
        </authorList>
    </citation>
    <scope>NUCLEOTIDE SEQUENCE [LARGE SCALE GENOMIC DNA]</scope>
    <source>
        <strain evidence="2 3">DSM 44523</strain>
    </source>
</reference>
<evidence type="ECO:0000313" key="3">
    <source>
        <dbReference type="Proteomes" id="UP000184501"/>
    </source>
</evidence>
<evidence type="ECO:0000259" key="1">
    <source>
        <dbReference type="PROSITE" id="PS51186"/>
    </source>
</evidence>
<dbReference type="Gene3D" id="3.40.630.30">
    <property type="match status" value="1"/>
</dbReference>
<keyword evidence="2" id="KW-0808">Transferase</keyword>
<gene>
    <name evidence="2" type="ORF">SAMN05444320_102461</name>
</gene>
<protein>
    <submittedName>
        <fullName evidence="2">Protein N-acetyltransferase, RimJ/RimL family</fullName>
    </submittedName>
</protein>
<dbReference type="RefSeq" id="WP_073480692.1">
    <property type="nucleotide sequence ID" value="NZ_FQVN01000002.1"/>
</dbReference>
<dbReference type="EMBL" id="FQVN01000002">
    <property type="protein sequence ID" value="SHF08548.1"/>
    <property type="molecule type" value="Genomic_DNA"/>
</dbReference>
<dbReference type="GO" id="GO:0008999">
    <property type="term" value="F:protein-N-terminal-alanine acetyltransferase activity"/>
    <property type="evidence" value="ECO:0007669"/>
    <property type="project" value="TreeGrafter"/>
</dbReference>
<organism evidence="2 3">
    <name type="scientific">Streptoalloteichus hindustanus</name>
    <dbReference type="NCBI Taxonomy" id="2017"/>
    <lineage>
        <taxon>Bacteria</taxon>
        <taxon>Bacillati</taxon>
        <taxon>Actinomycetota</taxon>
        <taxon>Actinomycetes</taxon>
        <taxon>Pseudonocardiales</taxon>
        <taxon>Pseudonocardiaceae</taxon>
        <taxon>Streptoalloteichus</taxon>
    </lineage>
</organism>
<dbReference type="InterPro" id="IPR016181">
    <property type="entry name" value="Acyl_CoA_acyltransferase"/>
</dbReference>
<name>A0A1M4YS80_STRHI</name>
<dbReference type="SUPFAM" id="SSF55729">
    <property type="entry name" value="Acyl-CoA N-acyltransferases (Nat)"/>
    <property type="match status" value="1"/>
</dbReference>
<dbReference type="PANTHER" id="PTHR43441">
    <property type="entry name" value="RIBOSOMAL-PROTEIN-SERINE ACETYLTRANSFERASE"/>
    <property type="match status" value="1"/>
</dbReference>
<dbReference type="GO" id="GO:1990189">
    <property type="term" value="F:protein N-terminal-serine acetyltransferase activity"/>
    <property type="evidence" value="ECO:0007669"/>
    <property type="project" value="TreeGrafter"/>
</dbReference>
<dbReference type="PANTHER" id="PTHR43441:SF2">
    <property type="entry name" value="FAMILY ACETYLTRANSFERASE, PUTATIVE (AFU_ORTHOLOGUE AFUA_7G00850)-RELATED"/>
    <property type="match status" value="1"/>
</dbReference>